<dbReference type="RefSeq" id="WP_087071353.1">
    <property type="nucleotide sequence ID" value="NZ_CP021170.1"/>
</dbReference>
<accession>A0A1X9T449</accession>
<keyword evidence="3" id="KW-1185">Reference proteome</keyword>
<dbReference type="Pfam" id="PF19419">
    <property type="entry name" value="DUF5983"/>
    <property type="match status" value="1"/>
</dbReference>
<proteinExistence type="predicted"/>
<evidence type="ECO:0000259" key="1">
    <source>
        <dbReference type="Pfam" id="PF19419"/>
    </source>
</evidence>
<dbReference type="KEGG" id="pbv:AR543_p0031"/>
<dbReference type="EMBL" id="CP021170">
    <property type="protein sequence ID" value="ARR10639.1"/>
    <property type="molecule type" value="Genomic_DNA"/>
</dbReference>
<dbReference type="OrthoDB" id="8905548at2"/>
<sequence>MEKHNMLAISTAHIEPTVLEKMNNGEKVGCIYYAKEGYGFFLPVVDLLDESAEQLAECLDQAIALARREGCTFLMIDRDVSAVEQLPEYEHA</sequence>
<reference evidence="2 3" key="1">
    <citation type="journal article" date="2016" name="Int. J. Syst. Evol. Microbiol.">
        <title>Paenibacillus damxungensis sp. nov., isolated from raw yak (Bos grunniens) milk.</title>
        <authorList>
            <person name="Wu Z."/>
            <person name="Gao C."/>
            <person name="Han J."/>
            <person name="Liu Z."/>
        </authorList>
    </citation>
    <scope>NUCLEOTIDE SEQUENCE [LARGE SCALE GENOMIC DNA]</scope>
    <source>
        <strain evidence="2 3">BD3526</strain>
        <plasmid evidence="2 3">unnamed1</plasmid>
    </source>
</reference>
<name>A0A1X9T449_9BACL</name>
<evidence type="ECO:0000313" key="2">
    <source>
        <dbReference type="EMBL" id="ARR10639.1"/>
    </source>
</evidence>
<protein>
    <recommendedName>
        <fullName evidence="1">DUF5983 domain-containing protein</fullName>
    </recommendedName>
</protein>
<evidence type="ECO:0000313" key="3">
    <source>
        <dbReference type="Proteomes" id="UP000078148"/>
    </source>
</evidence>
<dbReference type="AlphaFoldDB" id="A0A1X9T449"/>
<feature type="domain" description="DUF5983" evidence="1">
    <location>
        <begin position="6"/>
        <end position="90"/>
    </location>
</feature>
<dbReference type="InterPro" id="IPR046025">
    <property type="entry name" value="DUF5983"/>
</dbReference>
<dbReference type="Proteomes" id="UP000078148">
    <property type="component" value="Plasmid unnamed1"/>
</dbReference>
<geneLocation type="plasmid" evidence="2 3">
    <name>unnamed1</name>
</geneLocation>
<organism evidence="2 3">
    <name type="scientific">Paenibacillus bovis</name>
    <dbReference type="NCBI Taxonomy" id="1616788"/>
    <lineage>
        <taxon>Bacteria</taxon>
        <taxon>Bacillati</taxon>
        <taxon>Bacillota</taxon>
        <taxon>Bacilli</taxon>
        <taxon>Bacillales</taxon>
        <taxon>Paenibacillaceae</taxon>
        <taxon>Paenibacillus</taxon>
    </lineage>
</organism>
<keyword evidence="2" id="KW-0614">Plasmid</keyword>
<gene>
    <name evidence="2" type="ORF">AR543_p0031</name>
</gene>